<sequence length="191" mass="20983">MTSFGYARVSTADQNTVDQERMLRQAGCELVFRDVASGERASRPGLNEMLASLGHGDSVTVVRLDRLGRSMLHTASLVDKFRNEGVSFRSLNDGIDAGTPAGGLMIGLLASIAQYERELIRERTTAGLRTARAQGRYGGRPRAIDGPLGKRLRELIDRGFRPPEIAKQVGVSRTTAYKYVQQISKERSLDT</sequence>
<dbReference type="SUPFAM" id="SSF53041">
    <property type="entry name" value="Resolvase-like"/>
    <property type="match status" value="1"/>
</dbReference>
<dbReference type="AlphaFoldDB" id="A0A9X2KIC0"/>
<evidence type="ECO:0000313" key="9">
    <source>
        <dbReference type="Proteomes" id="UP001139502"/>
    </source>
</evidence>
<protein>
    <submittedName>
        <fullName evidence="8">Recombinase family protein</fullName>
    </submittedName>
</protein>
<dbReference type="PANTHER" id="PTHR30461">
    <property type="entry name" value="DNA-INVERTASE FROM LAMBDOID PROPHAGE"/>
    <property type="match status" value="1"/>
</dbReference>
<dbReference type="Pfam" id="PF00239">
    <property type="entry name" value="Resolvase"/>
    <property type="match status" value="1"/>
</dbReference>
<dbReference type="InterPro" id="IPR036162">
    <property type="entry name" value="Resolvase-like_N_sf"/>
</dbReference>
<dbReference type="EMBL" id="JANAFB010000014">
    <property type="protein sequence ID" value="MCP3425845.1"/>
    <property type="molecule type" value="Genomic_DNA"/>
</dbReference>
<dbReference type="InterPro" id="IPR009057">
    <property type="entry name" value="Homeodomain-like_sf"/>
</dbReference>
<comment type="caution">
    <text evidence="8">The sequence shown here is derived from an EMBL/GenBank/DDBJ whole genome shotgun (WGS) entry which is preliminary data.</text>
</comment>
<dbReference type="InterPro" id="IPR006119">
    <property type="entry name" value="Resolv_N"/>
</dbReference>
<evidence type="ECO:0000256" key="2">
    <source>
        <dbReference type="ARBA" id="ARBA00022908"/>
    </source>
</evidence>
<evidence type="ECO:0000256" key="3">
    <source>
        <dbReference type="ARBA" id="ARBA00023125"/>
    </source>
</evidence>
<name>A0A9X2KIC0_9MICC</name>
<organism evidence="8 9">
    <name type="scientific">Rothia santali</name>
    <dbReference type="NCBI Taxonomy" id="2949643"/>
    <lineage>
        <taxon>Bacteria</taxon>
        <taxon>Bacillati</taxon>
        <taxon>Actinomycetota</taxon>
        <taxon>Actinomycetes</taxon>
        <taxon>Micrococcales</taxon>
        <taxon>Micrococcaceae</taxon>
        <taxon>Rothia</taxon>
    </lineage>
</organism>
<gene>
    <name evidence="8" type="ORF">NBM05_07445</name>
</gene>
<comment type="similarity">
    <text evidence="1">Belongs to the site-specific recombinase resolvase family.</text>
</comment>
<dbReference type="InterPro" id="IPR006118">
    <property type="entry name" value="Recombinase_CS"/>
</dbReference>
<dbReference type="SUPFAM" id="SSF46689">
    <property type="entry name" value="Homeodomain-like"/>
    <property type="match status" value="1"/>
</dbReference>
<keyword evidence="4" id="KW-0233">DNA recombination</keyword>
<dbReference type="GO" id="GO:0015074">
    <property type="term" value="P:DNA integration"/>
    <property type="evidence" value="ECO:0007669"/>
    <property type="project" value="UniProtKB-KW"/>
</dbReference>
<dbReference type="Gene3D" id="3.40.50.1390">
    <property type="entry name" value="Resolvase, N-terminal catalytic domain"/>
    <property type="match status" value="1"/>
</dbReference>
<evidence type="ECO:0000256" key="6">
    <source>
        <dbReference type="PROSITE-ProRule" id="PRU10137"/>
    </source>
</evidence>
<evidence type="ECO:0000256" key="5">
    <source>
        <dbReference type="PIRSR" id="PIRSR606118-50"/>
    </source>
</evidence>
<dbReference type="RefSeq" id="WP_254166242.1">
    <property type="nucleotide sequence ID" value="NZ_JANAFB010000014.1"/>
</dbReference>
<dbReference type="Proteomes" id="UP001139502">
    <property type="component" value="Unassembled WGS sequence"/>
</dbReference>
<keyword evidence="9" id="KW-1185">Reference proteome</keyword>
<evidence type="ECO:0000259" key="7">
    <source>
        <dbReference type="PROSITE" id="PS51736"/>
    </source>
</evidence>
<dbReference type="GO" id="GO:0003677">
    <property type="term" value="F:DNA binding"/>
    <property type="evidence" value="ECO:0007669"/>
    <property type="project" value="UniProtKB-KW"/>
</dbReference>
<dbReference type="PROSITE" id="PS00397">
    <property type="entry name" value="RECOMBINASES_1"/>
    <property type="match status" value="1"/>
</dbReference>
<feature type="active site" description="O-(5'-phospho-DNA)-serine intermediate" evidence="5 6">
    <location>
        <position position="10"/>
    </location>
</feature>
<evidence type="ECO:0000313" key="8">
    <source>
        <dbReference type="EMBL" id="MCP3425845.1"/>
    </source>
</evidence>
<feature type="domain" description="Resolvase/invertase-type recombinase catalytic" evidence="7">
    <location>
        <begin position="2"/>
        <end position="135"/>
    </location>
</feature>
<dbReference type="FunFam" id="3.40.50.1390:FF:000001">
    <property type="entry name" value="DNA recombinase"/>
    <property type="match status" value="1"/>
</dbReference>
<dbReference type="SMART" id="SM00857">
    <property type="entry name" value="Resolvase"/>
    <property type="match status" value="1"/>
</dbReference>
<reference evidence="8" key="1">
    <citation type="submission" date="2022-06" db="EMBL/GenBank/DDBJ databases">
        <title>Rothia sp. isolated from sandalwood seedling.</title>
        <authorList>
            <person name="Tuikhar N."/>
            <person name="Kirdat K."/>
            <person name="Thorat V."/>
            <person name="Swetha P."/>
            <person name="Padma S."/>
            <person name="Sundararaj R."/>
            <person name="Yadav A."/>
        </authorList>
    </citation>
    <scope>NUCLEOTIDE SEQUENCE</scope>
    <source>
        <strain evidence="8">AR01</strain>
    </source>
</reference>
<dbReference type="PROSITE" id="PS51736">
    <property type="entry name" value="RECOMBINASES_3"/>
    <property type="match status" value="1"/>
</dbReference>
<dbReference type="GO" id="GO:0000150">
    <property type="term" value="F:DNA strand exchange activity"/>
    <property type="evidence" value="ECO:0007669"/>
    <property type="project" value="InterPro"/>
</dbReference>
<evidence type="ECO:0000256" key="4">
    <source>
        <dbReference type="ARBA" id="ARBA00023172"/>
    </source>
</evidence>
<evidence type="ECO:0000256" key="1">
    <source>
        <dbReference type="ARBA" id="ARBA00009913"/>
    </source>
</evidence>
<dbReference type="Gene3D" id="1.10.10.60">
    <property type="entry name" value="Homeodomain-like"/>
    <property type="match status" value="1"/>
</dbReference>
<dbReference type="PANTHER" id="PTHR30461:SF2">
    <property type="entry name" value="SERINE RECOMBINASE PINE-RELATED"/>
    <property type="match status" value="1"/>
</dbReference>
<accession>A0A9X2KIC0</accession>
<dbReference type="CDD" id="cd03768">
    <property type="entry name" value="SR_ResInv"/>
    <property type="match status" value="1"/>
</dbReference>
<dbReference type="InterPro" id="IPR050639">
    <property type="entry name" value="SSR_resolvase"/>
</dbReference>
<proteinExistence type="inferred from homology"/>
<keyword evidence="3" id="KW-0238">DNA-binding</keyword>
<keyword evidence="2" id="KW-0229">DNA integration</keyword>